<evidence type="ECO:0000313" key="6">
    <source>
        <dbReference type="Proteomes" id="UP000283269"/>
    </source>
</evidence>
<evidence type="ECO:0000313" key="5">
    <source>
        <dbReference type="EMBL" id="PPQ85294.1"/>
    </source>
</evidence>
<evidence type="ECO:0000256" key="3">
    <source>
        <dbReference type="SAM" id="MobiDB-lite"/>
    </source>
</evidence>
<dbReference type="InterPro" id="IPR038096">
    <property type="entry name" value="TEA/ATTS_sf"/>
</dbReference>
<evidence type="ECO:0000256" key="1">
    <source>
        <dbReference type="ARBA" id="ARBA00008421"/>
    </source>
</evidence>
<feature type="DNA-binding region" description="TEA" evidence="2">
    <location>
        <begin position="42"/>
        <end position="116"/>
    </location>
</feature>
<dbReference type="Proteomes" id="UP000283269">
    <property type="component" value="Unassembled WGS sequence"/>
</dbReference>
<dbReference type="EMBL" id="NHYD01002737">
    <property type="protein sequence ID" value="PPQ85294.1"/>
    <property type="molecule type" value="Genomic_DNA"/>
</dbReference>
<dbReference type="OrthoDB" id="10006572at2759"/>
<feature type="domain" description="TEA" evidence="4">
    <location>
        <begin position="42"/>
        <end position="116"/>
    </location>
</feature>
<dbReference type="GO" id="GO:0003700">
    <property type="term" value="F:DNA-binding transcription factor activity"/>
    <property type="evidence" value="ECO:0007669"/>
    <property type="project" value="InterPro"/>
</dbReference>
<evidence type="ECO:0000259" key="4">
    <source>
        <dbReference type="PROSITE" id="PS51088"/>
    </source>
</evidence>
<feature type="compositionally biased region" description="Low complexity" evidence="3">
    <location>
        <begin position="142"/>
        <end position="151"/>
    </location>
</feature>
<reference evidence="5 6" key="1">
    <citation type="journal article" date="2018" name="Evol. Lett.">
        <title>Horizontal gene cluster transfer increased hallucinogenic mushroom diversity.</title>
        <authorList>
            <person name="Reynolds H.T."/>
            <person name="Vijayakumar V."/>
            <person name="Gluck-Thaler E."/>
            <person name="Korotkin H.B."/>
            <person name="Matheny P.B."/>
            <person name="Slot J.C."/>
        </authorList>
    </citation>
    <scope>NUCLEOTIDE SEQUENCE [LARGE SCALE GENOMIC DNA]</scope>
    <source>
        <strain evidence="5 6">2631</strain>
    </source>
</reference>
<dbReference type="PRINTS" id="PR00065">
    <property type="entry name" value="TEADOMAIN"/>
</dbReference>
<evidence type="ECO:0000256" key="2">
    <source>
        <dbReference type="PROSITE-ProRule" id="PRU00505"/>
    </source>
</evidence>
<protein>
    <recommendedName>
        <fullName evidence="4">TEA domain-containing protein</fullName>
    </recommendedName>
</protein>
<sequence length="432" mass="48052">MSTSFCQYSPSASGSDDTRRKPGSRHINTGRKTYKLCTKSQTRKREPVWPPLLESALLEGLAQYVPTSTKDPALLMRFPRRNVCISKHIKEKTGKYRTPKQVGSRLQQLRETCCDKYKRRLTLIVVLDLIGSKDFGRDRLSPTDSSFSTSSYEVHSEPSSPTTDALPLGSLPPFSVQQYTTAVALALYEFDCRAASADVHPIISLDLDETALSMSSSSAAAFVHPAEVRTAGPIAQCSPVLNFTSNRFSPDAQYRCISDVYINGKHVYSMPARLELCSSSADAMTFYKMELGHDVWAILTRDSEAYSSYTMTQNIYTVSTGTIHDECPVFSINYTLERGFDVPAYVSTATDITQRTMGVYESQWATNMQASAQTDYGYVLDFTPETTLAYGITDASDMGYQVAQVPQLALFYPQPTDFLCLPQDGAPFQTYY</sequence>
<name>A0A409X3H3_PSICY</name>
<dbReference type="SMART" id="SM00426">
    <property type="entry name" value="TEA"/>
    <property type="match status" value="1"/>
</dbReference>
<comment type="similarity">
    <text evidence="1">Belongs to the TEC1 family.</text>
</comment>
<feature type="region of interest" description="Disordered" evidence="3">
    <location>
        <begin position="142"/>
        <end position="166"/>
    </location>
</feature>
<feature type="compositionally biased region" description="Polar residues" evidence="3">
    <location>
        <begin position="1"/>
        <end position="15"/>
    </location>
</feature>
<feature type="region of interest" description="Disordered" evidence="3">
    <location>
        <begin position="1"/>
        <end position="30"/>
    </location>
</feature>
<dbReference type="PROSITE" id="PS51088">
    <property type="entry name" value="TEA_2"/>
    <property type="match status" value="1"/>
</dbReference>
<dbReference type="InParanoid" id="A0A409X3H3"/>
<dbReference type="AlphaFoldDB" id="A0A409X3H3"/>
<accession>A0A409X3H3</accession>
<dbReference type="Pfam" id="PF01285">
    <property type="entry name" value="TEA"/>
    <property type="match status" value="1"/>
</dbReference>
<proteinExistence type="inferred from homology"/>
<keyword evidence="6" id="KW-1185">Reference proteome</keyword>
<gene>
    <name evidence="5" type="ORF">CVT25_010067</name>
</gene>
<dbReference type="Gene3D" id="6.10.20.40">
    <property type="entry name" value="TEA/ATTS domain"/>
    <property type="match status" value="1"/>
</dbReference>
<feature type="compositionally biased region" description="Basic residues" evidence="3">
    <location>
        <begin position="21"/>
        <end position="30"/>
    </location>
</feature>
<comment type="caution">
    <text evidence="5">The sequence shown here is derived from an EMBL/GenBank/DDBJ whole genome shotgun (WGS) entry which is preliminary data.</text>
</comment>
<organism evidence="5 6">
    <name type="scientific">Psilocybe cyanescens</name>
    <dbReference type="NCBI Taxonomy" id="93625"/>
    <lineage>
        <taxon>Eukaryota</taxon>
        <taxon>Fungi</taxon>
        <taxon>Dikarya</taxon>
        <taxon>Basidiomycota</taxon>
        <taxon>Agaricomycotina</taxon>
        <taxon>Agaricomycetes</taxon>
        <taxon>Agaricomycetidae</taxon>
        <taxon>Agaricales</taxon>
        <taxon>Agaricineae</taxon>
        <taxon>Strophariaceae</taxon>
        <taxon>Psilocybe</taxon>
    </lineage>
</organism>
<dbReference type="STRING" id="93625.A0A409X3H3"/>
<dbReference type="InterPro" id="IPR000818">
    <property type="entry name" value="TEA/ATTS_dom"/>
</dbReference>